<keyword evidence="3" id="KW-0285">Flavoprotein</keyword>
<dbReference type="GO" id="GO:0050660">
    <property type="term" value="F:flavin adenine dinucleotide binding"/>
    <property type="evidence" value="ECO:0007669"/>
    <property type="project" value="InterPro"/>
</dbReference>
<dbReference type="InterPro" id="IPR036188">
    <property type="entry name" value="FAD/NAD-bd_sf"/>
</dbReference>
<proteinExistence type="inferred from homology"/>
<accession>A0AAW0FUQ6</accession>
<comment type="cofactor">
    <cofactor evidence="1 8">
        <name>FAD</name>
        <dbReference type="ChEBI" id="CHEBI:57692"/>
    </cofactor>
</comment>
<feature type="active site" description="Proton donor" evidence="7">
    <location>
        <position position="594"/>
    </location>
</feature>
<dbReference type="GO" id="GO:0016614">
    <property type="term" value="F:oxidoreductase activity, acting on CH-OH group of donors"/>
    <property type="evidence" value="ECO:0007669"/>
    <property type="project" value="InterPro"/>
</dbReference>
<evidence type="ECO:0000256" key="9">
    <source>
        <dbReference type="SAM" id="SignalP"/>
    </source>
</evidence>
<dbReference type="Gene3D" id="3.50.50.60">
    <property type="entry name" value="FAD/NAD(P)-binding domain"/>
    <property type="match status" value="1"/>
</dbReference>
<keyword evidence="4 9" id="KW-0732">Signal</keyword>
<dbReference type="Proteomes" id="UP001385951">
    <property type="component" value="Unassembled WGS sequence"/>
</dbReference>
<dbReference type="InterPro" id="IPR012132">
    <property type="entry name" value="GMC_OxRdtase"/>
</dbReference>
<sequence>MRSLSPTFSLLLSFISFTSAITLPSHYDLPQNQKARILAVTAGTSAITTQASDISGKSFDYVVVGGGTAGLVVAARLAEDATKKVVVLEAGDDHSSDPRVQIPAEVGSTVGDPDFDWLYTTVPQKNSNNKVLPFIRGKVLGGCSAINAMIWDRSSKVEYDNIANLGNPGWDFTDLFPYMKKPENFTPPDPTFAAKWNQTFDASTRGTGGPLSTVFPNFIPDSELPQEPSALELGIPIIKEPMAGQTTGAWKGSASIDFNTRARAFSTSYIDVAQASGRNNLLVLTGAQVTKINWASGKTTRQDNTTSSAKPSTVTASGVSFVVNGTAFTVSASREVILSGSTVGSPQLLELSGVGDKTRLGSLGIKSVVDLPGVGENLQEHFFVVQSFVVKNGTQTLDPLLTNQTFFNQQAALWQQRPATGSLGYVSTAITMVNLQRFIPDWKNLLISAASQIANRTRTNGQKKQQAAQIKLLQDPANSVVEVLTEGVKITDDTADPSKGYISVLTLLQQPFSRGSTHINSVDPTVKPTIDPNYFDIDFDLKVLVGIAKWVRSTWIQTTPFQNIVASLNFPGSEVQTDDQWITFVKNNIQSQSHTTGTCSMLPKSDGGVVDPTLKVYGTSNVRVVDLSVMPQQFSGHPQALTYMIGEKGADLIKAANK</sequence>
<dbReference type="SUPFAM" id="SSF51905">
    <property type="entry name" value="FAD/NAD(P)-binding domain"/>
    <property type="match status" value="1"/>
</dbReference>
<evidence type="ECO:0000256" key="4">
    <source>
        <dbReference type="ARBA" id="ARBA00022729"/>
    </source>
</evidence>
<keyword evidence="12" id="KW-1185">Reference proteome</keyword>
<feature type="domain" description="Glucose-methanol-choline oxidoreductase N-terminal" evidence="10">
    <location>
        <begin position="341"/>
        <end position="355"/>
    </location>
</feature>
<name>A0AAW0FUQ6_9APHY</name>
<feature type="binding site" evidence="8">
    <location>
        <begin position="638"/>
        <end position="639"/>
    </location>
    <ligand>
        <name>FAD</name>
        <dbReference type="ChEBI" id="CHEBI:57692"/>
    </ligand>
</feature>
<organism evidence="11 12">
    <name type="scientific">Cerrena zonata</name>
    <dbReference type="NCBI Taxonomy" id="2478898"/>
    <lineage>
        <taxon>Eukaryota</taxon>
        <taxon>Fungi</taxon>
        <taxon>Dikarya</taxon>
        <taxon>Basidiomycota</taxon>
        <taxon>Agaricomycotina</taxon>
        <taxon>Agaricomycetes</taxon>
        <taxon>Polyporales</taxon>
        <taxon>Cerrenaceae</taxon>
        <taxon>Cerrena</taxon>
    </lineage>
</organism>
<evidence type="ECO:0000256" key="2">
    <source>
        <dbReference type="ARBA" id="ARBA00010790"/>
    </source>
</evidence>
<comment type="caution">
    <text evidence="11">The sequence shown here is derived from an EMBL/GenBank/DDBJ whole genome shotgun (WGS) entry which is preliminary data.</text>
</comment>
<dbReference type="EMBL" id="JASBNA010000029">
    <property type="protein sequence ID" value="KAK7683857.1"/>
    <property type="molecule type" value="Genomic_DNA"/>
</dbReference>
<evidence type="ECO:0000313" key="12">
    <source>
        <dbReference type="Proteomes" id="UP001385951"/>
    </source>
</evidence>
<comment type="similarity">
    <text evidence="2">Belongs to the GMC oxidoreductase family.</text>
</comment>
<gene>
    <name evidence="11" type="ORF">QCA50_013235</name>
</gene>
<dbReference type="InterPro" id="IPR000172">
    <property type="entry name" value="GMC_OxRdtase_N"/>
</dbReference>
<dbReference type="PROSITE" id="PS00624">
    <property type="entry name" value="GMC_OXRED_2"/>
    <property type="match status" value="1"/>
</dbReference>
<dbReference type="Pfam" id="PF00732">
    <property type="entry name" value="GMC_oxred_N"/>
    <property type="match status" value="1"/>
</dbReference>
<evidence type="ECO:0000259" key="10">
    <source>
        <dbReference type="PROSITE" id="PS00624"/>
    </source>
</evidence>
<dbReference type="SUPFAM" id="SSF54373">
    <property type="entry name" value="FAD-linked reductases, C-terminal domain"/>
    <property type="match status" value="1"/>
</dbReference>
<keyword evidence="5 8" id="KW-0274">FAD</keyword>
<evidence type="ECO:0000256" key="7">
    <source>
        <dbReference type="PIRSR" id="PIRSR000137-1"/>
    </source>
</evidence>
<keyword evidence="6" id="KW-0560">Oxidoreductase</keyword>
<evidence type="ECO:0000256" key="6">
    <source>
        <dbReference type="ARBA" id="ARBA00023002"/>
    </source>
</evidence>
<dbReference type="AlphaFoldDB" id="A0AAW0FUQ6"/>
<evidence type="ECO:0000256" key="8">
    <source>
        <dbReference type="PIRSR" id="PIRSR000137-2"/>
    </source>
</evidence>
<dbReference type="PIRSF" id="PIRSF000137">
    <property type="entry name" value="Alcohol_oxidase"/>
    <property type="match status" value="1"/>
</dbReference>
<dbReference type="PANTHER" id="PTHR11552">
    <property type="entry name" value="GLUCOSE-METHANOL-CHOLINE GMC OXIDOREDUCTASE"/>
    <property type="match status" value="1"/>
</dbReference>
<dbReference type="InterPro" id="IPR007867">
    <property type="entry name" value="GMC_OxRtase_C"/>
</dbReference>
<evidence type="ECO:0000313" key="11">
    <source>
        <dbReference type="EMBL" id="KAK7683857.1"/>
    </source>
</evidence>
<feature type="chain" id="PRO_5043519325" description="Glucose-methanol-choline oxidoreductase N-terminal domain-containing protein" evidence="9">
    <location>
        <begin position="21"/>
        <end position="658"/>
    </location>
</feature>
<reference evidence="11 12" key="1">
    <citation type="submission" date="2022-09" db="EMBL/GenBank/DDBJ databases">
        <authorList>
            <person name="Palmer J.M."/>
        </authorList>
    </citation>
    <scope>NUCLEOTIDE SEQUENCE [LARGE SCALE GENOMIC DNA]</scope>
    <source>
        <strain evidence="11 12">DSM 7382</strain>
    </source>
</reference>
<evidence type="ECO:0000256" key="1">
    <source>
        <dbReference type="ARBA" id="ARBA00001974"/>
    </source>
</evidence>
<feature type="binding site" evidence="8">
    <location>
        <position position="289"/>
    </location>
    <ligand>
        <name>FAD</name>
        <dbReference type="ChEBI" id="CHEBI:57692"/>
    </ligand>
</feature>
<feature type="binding site" evidence="8">
    <location>
        <position position="139"/>
    </location>
    <ligand>
        <name>FAD</name>
        <dbReference type="ChEBI" id="CHEBI:57692"/>
    </ligand>
</feature>
<dbReference type="Pfam" id="PF05199">
    <property type="entry name" value="GMC_oxred_C"/>
    <property type="match status" value="1"/>
</dbReference>
<protein>
    <recommendedName>
        <fullName evidence="10">Glucose-methanol-choline oxidoreductase N-terminal domain-containing protein</fullName>
    </recommendedName>
</protein>
<dbReference type="PANTHER" id="PTHR11552:SF201">
    <property type="entry name" value="GLUCOSE-METHANOL-CHOLINE OXIDOREDUCTASE N-TERMINAL DOMAIN-CONTAINING PROTEIN"/>
    <property type="match status" value="1"/>
</dbReference>
<feature type="active site" description="Proton acceptor" evidence="7">
    <location>
        <position position="637"/>
    </location>
</feature>
<evidence type="ECO:0000256" key="5">
    <source>
        <dbReference type="ARBA" id="ARBA00022827"/>
    </source>
</evidence>
<dbReference type="Gene3D" id="3.30.560.10">
    <property type="entry name" value="Glucose Oxidase, domain 3"/>
    <property type="match status" value="1"/>
</dbReference>
<feature type="signal peptide" evidence="9">
    <location>
        <begin position="1"/>
        <end position="20"/>
    </location>
</feature>
<evidence type="ECO:0000256" key="3">
    <source>
        <dbReference type="ARBA" id="ARBA00022630"/>
    </source>
</evidence>